<evidence type="ECO:0000256" key="1">
    <source>
        <dbReference type="ARBA" id="ARBA00004141"/>
    </source>
</evidence>
<dbReference type="GO" id="GO:0005886">
    <property type="term" value="C:plasma membrane"/>
    <property type="evidence" value="ECO:0007669"/>
    <property type="project" value="TreeGrafter"/>
</dbReference>
<feature type="transmembrane region" description="Helical" evidence="7">
    <location>
        <begin position="540"/>
        <end position="562"/>
    </location>
</feature>
<evidence type="ECO:0000313" key="9">
    <source>
        <dbReference type="Proteomes" id="UP000019132"/>
    </source>
</evidence>
<sequence>MATGITPAIPVIDGDSALNGGDIAILVIVLCCTMLIGMIATIHAGESPLLERIFPCFASKTASANKTIDGADLTHVRASGASLIVQEDMEDPANHKKITDDSDRVQNFFLADRGMKWYFVGGALFASNIGAEHFVGMSGDGARRGIAVAMYEWYAAILILLLGWVFAPIYRRAGVYTTPEFLQYRFSAGCRHYLSVITCIMYVLTKMSASVYGGAVVMKATLGWNLYFGAGMCILLSAIYTVAGGLRAVMYTDLFQMCVFVIGGIVVMGVSVHRVGGFSGIQDQLEFQGKSDFWHLFKPTSDADYPWTGMLIGQPIGSVWYWCMDQDLVQRVLSAKDTAHAKGGASFASMLKILPPFIIVIPGIVATILYDMTVPENKTDAAYPVLLTNLMPHGVVGLMVASIITAMMSSLGSVFAAGSSVITNDIYLQLRPNATHDQLVWVGRCSTVVFAILSFCWIPILSNGDGLYKQIVEIQSYLTPPIGIVLILGVFWKRANYQGALTALLSGGCLGLVRLIFVTIEKESKRGEYPEVINQFFYMNFQHFAILLWVTSMIICVVVSLLTPPPSAESQKYMADVGTMLKWDATELAKPKYVNYFVAASGVVSLAITLSLWIYFA</sequence>
<feature type="transmembrane region" description="Helical" evidence="7">
    <location>
        <begin position="593"/>
        <end position="616"/>
    </location>
</feature>
<dbReference type="NCBIfam" id="TIGR00813">
    <property type="entry name" value="sss"/>
    <property type="match status" value="1"/>
</dbReference>
<feature type="transmembrane region" description="Helical" evidence="7">
    <location>
        <begin position="474"/>
        <end position="492"/>
    </location>
</feature>
<dbReference type="CDD" id="cd10329">
    <property type="entry name" value="SLC5sbd_SGLT1-like"/>
    <property type="match status" value="1"/>
</dbReference>
<dbReference type="Gene3D" id="1.20.1730.10">
    <property type="entry name" value="Sodium/glucose cotransporter"/>
    <property type="match status" value="1"/>
</dbReference>
<dbReference type="PANTHER" id="PTHR11819:SF195">
    <property type="entry name" value="SODIUM_GLUCOSE COTRANSPORTER 4"/>
    <property type="match status" value="1"/>
</dbReference>
<evidence type="ECO:0000256" key="3">
    <source>
        <dbReference type="ARBA" id="ARBA00022692"/>
    </source>
</evidence>
<dbReference type="STRING" id="431595.K3WU15"/>
<dbReference type="InParanoid" id="K3WU15"/>
<feature type="transmembrane region" description="Helical" evidence="7">
    <location>
        <begin position="499"/>
        <end position="520"/>
    </location>
</feature>
<keyword evidence="9" id="KW-1185">Reference proteome</keyword>
<dbReference type="HOGENOM" id="CLU_018808_9_3_1"/>
<feature type="transmembrane region" description="Helical" evidence="7">
    <location>
        <begin position="390"/>
        <end position="418"/>
    </location>
</feature>
<dbReference type="InterPro" id="IPR038377">
    <property type="entry name" value="Na/Glc_symporter_sf"/>
</dbReference>
<dbReference type="eggNOG" id="KOG2349">
    <property type="taxonomic scope" value="Eukaryota"/>
</dbReference>
<dbReference type="Proteomes" id="UP000019132">
    <property type="component" value="Unassembled WGS sequence"/>
</dbReference>
<evidence type="ECO:0000256" key="7">
    <source>
        <dbReference type="SAM" id="Phobius"/>
    </source>
</evidence>
<keyword evidence="5 7" id="KW-0472">Membrane</keyword>
<feature type="transmembrane region" description="Helical" evidence="7">
    <location>
        <begin position="254"/>
        <end position="272"/>
    </location>
</feature>
<feature type="transmembrane region" description="Helical" evidence="7">
    <location>
        <begin position="193"/>
        <end position="212"/>
    </location>
</feature>
<accession>K3WU15</accession>
<evidence type="ECO:0000256" key="4">
    <source>
        <dbReference type="ARBA" id="ARBA00022989"/>
    </source>
</evidence>
<comment type="subcellular location">
    <subcellularLocation>
        <location evidence="1">Membrane</location>
        <topology evidence="1">Multi-pass membrane protein</topology>
    </subcellularLocation>
</comment>
<dbReference type="GO" id="GO:0005412">
    <property type="term" value="F:D-glucose:sodium symporter activity"/>
    <property type="evidence" value="ECO:0007669"/>
    <property type="project" value="TreeGrafter"/>
</dbReference>
<protein>
    <recommendedName>
        <fullName evidence="10">Sodium/glucose cotransporter</fullName>
    </recommendedName>
</protein>
<reference evidence="9" key="1">
    <citation type="journal article" date="2010" name="Genome Biol.">
        <title>Genome sequence of the necrotrophic plant pathogen Pythium ultimum reveals original pathogenicity mechanisms and effector repertoire.</title>
        <authorList>
            <person name="Levesque C.A."/>
            <person name="Brouwer H."/>
            <person name="Cano L."/>
            <person name="Hamilton J.P."/>
            <person name="Holt C."/>
            <person name="Huitema E."/>
            <person name="Raffaele S."/>
            <person name="Robideau G.P."/>
            <person name="Thines M."/>
            <person name="Win J."/>
            <person name="Zerillo M.M."/>
            <person name="Beakes G.W."/>
            <person name="Boore J.L."/>
            <person name="Busam D."/>
            <person name="Dumas B."/>
            <person name="Ferriera S."/>
            <person name="Fuerstenberg S.I."/>
            <person name="Gachon C.M."/>
            <person name="Gaulin E."/>
            <person name="Govers F."/>
            <person name="Grenville-Briggs L."/>
            <person name="Horner N."/>
            <person name="Hostetler J."/>
            <person name="Jiang R.H."/>
            <person name="Johnson J."/>
            <person name="Krajaejun T."/>
            <person name="Lin H."/>
            <person name="Meijer H.J."/>
            <person name="Moore B."/>
            <person name="Morris P."/>
            <person name="Phuntmart V."/>
            <person name="Puiu D."/>
            <person name="Shetty J."/>
            <person name="Stajich J.E."/>
            <person name="Tripathy S."/>
            <person name="Wawra S."/>
            <person name="van West P."/>
            <person name="Whitty B.R."/>
            <person name="Coutinho P.M."/>
            <person name="Henrissat B."/>
            <person name="Martin F."/>
            <person name="Thomas P.D."/>
            <person name="Tyler B.M."/>
            <person name="De Vries R.P."/>
            <person name="Kamoun S."/>
            <person name="Yandell M."/>
            <person name="Tisserat N."/>
            <person name="Buell C.R."/>
        </authorList>
    </citation>
    <scope>NUCLEOTIDE SEQUENCE</scope>
    <source>
        <strain evidence="9">DAOM:BR144</strain>
    </source>
</reference>
<feature type="transmembrane region" description="Helical" evidence="7">
    <location>
        <begin position="23"/>
        <end position="42"/>
    </location>
</feature>
<evidence type="ECO:0000313" key="8">
    <source>
        <dbReference type="EnsemblProtists" id="PYU1_T008461"/>
    </source>
</evidence>
<dbReference type="InterPro" id="IPR001734">
    <property type="entry name" value="Na/solute_symporter"/>
</dbReference>
<comment type="similarity">
    <text evidence="2 6">Belongs to the sodium:solute symporter (SSF) (TC 2.A.21) family.</text>
</comment>
<feature type="transmembrane region" description="Helical" evidence="7">
    <location>
        <begin position="153"/>
        <end position="173"/>
    </location>
</feature>
<evidence type="ECO:0008006" key="10">
    <source>
        <dbReference type="Google" id="ProtNLM"/>
    </source>
</evidence>
<evidence type="ECO:0000256" key="5">
    <source>
        <dbReference type="ARBA" id="ARBA00023136"/>
    </source>
</evidence>
<dbReference type="AlphaFoldDB" id="K3WU15"/>
<keyword evidence="3 7" id="KW-0812">Transmembrane</keyword>
<dbReference type="Pfam" id="PF00474">
    <property type="entry name" value="SSF"/>
    <property type="match status" value="1"/>
</dbReference>
<name>K3WU15_GLOUD</name>
<feature type="transmembrane region" description="Helical" evidence="7">
    <location>
        <begin position="439"/>
        <end position="462"/>
    </location>
</feature>
<evidence type="ECO:0000256" key="6">
    <source>
        <dbReference type="RuleBase" id="RU362091"/>
    </source>
</evidence>
<evidence type="ECO:0000256" key="2">
    <source>
        <dbReference type="ARBA" id="ARBA00006434"/>
    </source>
</evidence>
<dbReference type="OMA" id="NWVFVAK"/>
<reference evidence="9" key="2">
    <citation type="submission" date="2010-04" db="EMBL/GenBank/DDBJ databases">
        <authorList>
            <person name="Buell R."/>
            <person name="Hamilton J."/>
            <person name="Hostetler J."/>
        </authorList>
    </citation>
    <scope>NUCLEOTIDE SEQUENCE [LARGE SCALE GENOMIC DNA]</scope>
    <source>
        <strain evidence="9">DAOM:BR144</strain>
    </source>
</reference>
<dbReference type="PROSITE" id="PS50283">
    <property type="entry name" value="NA_SOLUT_SYMP_3"/>
    <property type="match status" value="1"/>
</dbReference>
<reference evidence="8" key="3">
    <citation type="submission" date="2015-02" db="UniProtKB">
        <authorList>
            <consortium name="EnsemblProtists"/>
        </authorList>
    </citation>
    <scope>IDENTIFICATION</scope>
    <source>
        <strain evidence="8">DAOM BR144</strain>
    </source>
</reference>
<keyword evidence="4 7" id="KW-1133">Transmembrane helix</keyword>
<dbReference type="EnsemblProtists" id="PYU1_T008461">
    <property type="protein sequence ID" value="PYU1_T008461"/>
    <property type="gene ID" value="PYU1_G008445"/>
</dbReference>
<organism evidence="8 9">
    <name type="scientific">Globisporangium ultimum (strain ATCC 200006 / CBS 805.95 / DAOM BR144)</name>
    <name type="common">Pythium ultimum</name>
    <dbReference type="NCBI Taxonomy" id="431595"/>
    <lineage>
        <taxon>Eukaryota</taxon>
        <taxon>Sar</taxon>
        <taxon>Stramenopiles</taxon>
        <taxon>Oomycota</taxon>
        <taxon>Peronosporomycetes</taxon>
        <taxon>Pythiales</taxon>
        <taxon>Pythiaceae</taxon>
        <taxon>Globisporangium</taxon>
    </lineage>
</organism>
<feature type="transmembrane region" description="Helical" evidence="7">
    <location>
        <begin position="353"/>
        <end position="370"/>
    </location>
</feature>
<dbReference type="PANTHER" id="PTHR11819">
    <property type="entry name" value="SOLUTE CARRIER FAMILY 5"/>
    <property type="match status" value="1"/>
</dbReference>
<dbReference type="VEuPathDB" id="FungiDB:PYU1_G008445"/>
<feature type="transmembrane region" description="Helical" evidence="7">
    <location>
        <begin position="224"/>
        <end position="242"/>
    </location>
</feature>
<dbReference type="EMBL" id="GL376613">
    <property type="status" value="NOT_ANNOTATED_CDS"/>
    <property type="molecule type" value="Genomic_DNA"/>
</dbReference>
<proteinExistence type="inferred from homology"/>